<keyword evidence="4 7" id="KW-0472">Membrane</keyword>
<dbReference type="AlphaFoldDB" id="A0A6A6YEU1"/>
<evidence type="ECO:0000313" key="10">
    <source>
        <dbReference type="Proteomes" id="UP000504636"/>
    </source>
</evidence>
<feature type="transmembrane region" description="Helical" evidence="7">
    <location>
        <begin position="105"/>
        <end position="131"/>
    </location>
</feature>
<comment type="subcellular location">
    <subcellularLocation>
        <location evidence="1">Membrane</location>
        <topology evidence="1">Multi-pass membrane protein</topology>
    </subcellularLocation>
</comment>
<name>A0A6A6YEU1_9PEZI</name>
<comment type="similarity">
    <text evidence="5">Belongs to the SAT4 family.</text>
</comment>
<evidence type="ECO:0000256" key="2">
    <source>
        <dbReference type="ARBA" id="ARBA00022692"/>
    </source>
</evidence>
<proteinExistence type="inferred from homology"/>
<evidence type="ECO:0000256" key="5">
    <source>
        <dbReference type="ARBA" id="ARBA00038359"/>
    </source>
</evidence>
<gene>
    <name evidence="9 11" type="ORF">BDZ99DRAFT_466088</name>
</gene>
<evidence type="ECO:0000256" key="3">
    <source>
        <dbReference type="ARBA" id="ARBA00022989"/>
    </source>
</evidence>
<reference evidence="11" key="2">
    <citation type="submission" date="2020-04" db="EMBL/GenBank/DDBJ databases">
        <authorList>
            <consortium name="NCBI Genome Project"/>
        </authorList>
    </citation>
    <scope>NUCLEOTIDE SEQUENCE</scope>
    <source>
        <strain evidence="11">CBS 304.34</strain>
    </source>
</reference>
<dbReference type="RefSeq" id="XP_033573488.1">
    <property type="nucleotide sequence ID" value="XM_033720691.1"/>
</dbReference>
<evidence type="ECO:0000256" key="6">
    <source>
        <dbReference type="SAM" id="MobiDB-lite"/>
    </source>
</evidence>
<feature type="region of interest" description="Disordered" evidence="6">
    <location>
        <begin position="294"/>
        <end position="315"/>
    </location>
</feature>
<dbReference type="OrthoDB" id="5342292at2759"/>
<evidence type="ECO:0000256" key="4">
    <source>
        <dbReference type="ARBA" id="ARBA00023136"/>
    </source>
</evidence>
<dbReference type="Pfam" id="PF20684">
    <property type="entry name" value="Fung_rhodopsin"/>
    <property type="match status" value="1"/>
</dbReference>
<keyword evidence="3 7" id="KW-1133">Transmembrane helix</keyword>
<sequence>MAPTSSTPTSVMPAPDGQVSNFIDPPTLLPAAIIASTVILTTTTLFVAARFAAKTFVLRKHYLEDYLCYAAWAGVVTYTGLFLWNEDYGYGRHMWDVTPPMLVQIMYHLHIMYCLYSPITLAAKLSVLFQIKRMFTTWEKNMVYWVVMGSIIANSVFYTGLFFSYVFQCWPRAAIWDPNVKGKCISAIASNLVSGVLNVVSDVEALLLPAWAIWHLNMPVTRKLLVFAVFGVGSIACIIGVVGIYFRVILLKRPDFTWMCSKAAMLVISEMAVVVIVGCCPSIPALLRYCRGVGRPSTKSSKPSSDPASTPRRYSNSKALNSLAKYMSPGPIGMSKLDSSYSDENLELRQYSASIQKDRNASEEVVGKGKMGIGRFHSTRSEIVRTTRIEQSVEKKGIRLVDG</sequence>
<dbReference type="EMBL" id="MU003707">
    <property type="protein sequence ID" value="KAF2806524.1"/>
    <property type="molecule type" value="Genomic_DNA"/>
</dbReference>
<dbReference type="PANTHER" id="PTHR33048:SF129">
    <property type="entry name" value="INTEGRAL MEMBRANE PROTEIN-RELATED"/>
    <property type="match status" value="1"/>
</dbReference>
<dbReference type="InterPro" id="IPR052337">
    <property type="entry name" value="SAT4-like"/>
</dbReference>
<feature type="transmembrane region" description="Helical" evidence="7">
    <location>
        <begin position="28"/>
        <end position="53"/>
    </location>
</feature>
<keyword evidence="2 7" id="KW-0812">Transmembrane</keyword>
<evidence type="ECO:0000313" key="9">
    <source>
        <dbReference type="EMBL" id="KAF2806524.1"/>
    </source>
</evidence>
<feature type="transmembrane region" description="Helical" evidence="7">
    <location>
        <begin position="143"/>
        <end position="167"/>
    </location>
</feature>
<keyword evidence="10" id="KW-1185">Reference proteome</keyword>
<evidence type="ECO:0000259" key="8">
    <source>
        <dbReference type="Pfam" id="PF20684"/>
    </source>
</evidence>
<accession>A0A6A6YEU1</accession>
<organism evidence="9">
    <name type="scientific">Mytilinidion resinicola</name>
    <dbReference type="NCBI Taxonomy" id="574789"/>
    <lineage>
        <taxon>Eukaryota</taxon>
        <taxon>Fungi</taxon>
        <taxon>Dikarya</taxon>
        <taxon>Ascomycota</taxon>
        <taxon>Pezizomycotina</taxon>
        <taxon>Dothideomycetes</taxon>
        <taxon>Pleosporomycetidae</taxon>
        <taxon>Mytilinidiales</taxon>
        <taxon>Mytilinidiaceae</taxon>
        <taxon>Mytilinidion</taxon>
    </lineage>
</organism>
<feature type="compositionally biased region" description="Low complexity" evidence="6">
    <location>
        <begin position="296"/>
        <end position="311"/>
    </location>
</feature>
<feature type="transmembrane region" description="Helical" evidence="7">
    <location>
        <begin position="224"/>
        <end position="246"/>
    </location>
</feature>
<evidence type="ECO:0000256" key="1">
    <source>
        <dbReference type="ARBA" id="ARBA00004141"/>
    </source>
</evidence>
<dbReference type="PANTHER" id="PTHR33048">
    <property type="entry name" value="PTH11-LIKE INTEGRAL MEMBRANE PROTEIN (AFU_ORTHOLOGUE AFUA_5G11245)"/>
    <property type="match status" value="1"/>
</dbReference>
<evidence type="ECO:0000313" key="11">
    <source>
        <dbReference type="RefSeq" id="XP_033573488.1"/>
    </source>
</evidence>
<dbReference type="GO" id="GO:0016020">
    <property type="term" value="C:membrane"/>
    <property type="evidence" value="ECO:0007669"/>
    <property type="project" value="UniProtKB-SubCell"/>
</dbReference>
<feature type="transmembrane region" description="Helical" evidence="7">
    <location>
        <begin position="65"/>
        <end position="85"/>
    </location>
</feature>
<reference evidence="9 11" key="1">
    <citation type="journal article" date="2020" name="Stud. Mycol.">
        <title>101 Dothideomycetes genomes: a test case for predicting lifestyles and emergence of pathogens.</title>
        <authorList>
            <person name="Haridas S."/>
            <person name="Albert R."/>
            <person name="Binder M."/>
            <person name="Bloem J."/>
            <person name="Labutti K."/>
            <person name="Salamov A."/>
            <person name="Andreopoulos B."/>
            <person name="Baker S."/>
            <person name="Barry K."/>
            <person name="Bills G."/>
            <person name="Bluhm B."/>
            <person name="Cannon C."/>
            <person name="Castanera R."/>
            <person name="Culley D."/>
            <person name="Daum C."/>
            <person name="Ezra D."/>
            <person name="Gonzalez J."/>
            <person name="Henrissat B."/>
            <person name="Kuo A."/>
            <person name="Liang C."/>
            <person name="Lipzen A."/>
            <person name="Lutzoni F."/>
            <person name="Magnuson J."/>
            <person name="Mondo S."/>
            <person name="Nolan M."/>
            <person name="Ohm R."/>
            <person name="Pangilinan J."/>
            <person name="Park H.-J."/>
            <person name="Ramirez L."/>
            <person name="Alfaro M."/>
            <person name="Sun H."/>
            <person name="Tritt A."/>
            <person name="Yoshinaga Y."/>
            <person name="Zwiers L.-H."/>
            <person name="Turgeon B."/>
            <person name="Goodwin S."/>
            <person name="Spatafora J."/>
            <person name="Crous P."/>
            <person name="Grigoriev I."/>
        </authorList>
    </citation>
    <scope>NUCLEOTIDE SEQUENCE</scope>
    <source>
        <strain evidence="9 11">CBS 304.34</strain>
    </source>
</reference>
<feature type="domain" description="Rhodopsin" evidence="8">
    <location>
        <begin position="49"/>
        <end position="288"/>
    </location>
</feature>
<dbReference type="GeneID" id="54461584"/>
<dbReference type="InterPro" id="IPR049326">
    <property type="entry name" value="Rhodopsin_dom_fungi"/>
</dbReference>
<evidence type="ECO:0000256" key="7">
    <source>
        <dbReference type="SAM" id="Phobius"/>
    </source>
</evidence>
<reference evidence="11" key="3">
    <citation type="submission" date="2025-04" db="UniProtKB">
        <authorList>
            <consortium name="RefSeq"/>
        </authorList>
    </citation>
    <scope>IDENTIFICATION</scope>
    <source>
        <strain evidence="11">CBS 304.34</strain>
    </source>
</reference>
<feature type="transmembrane region" description="Helical" evidence="7">
    <location>
        <begin position="266"/>
        <end position="287"/>
    </location>
</feature>
<dbReference type="Proteomes" id="UP000504636">
    <property type="component" value="Unplaced"/>
</dbReference>
<protein>
    <recommendedName>
        <fullName evidence="8">Rhodopsin domain-containing protein</fullName>
    </recommendedName>
</protein>